<dbReference type="RefSeq" id="WP_055165401.1">
    <property type="nucleotide sequence ID" value="NZ_CAJJOK010000018.1"/>
</dbReference>
<comment type="caution">
    <text evidence="1">The sequence shown here is derived from an EMBL/GenBank/DDBJ whole genome shotgun (WGS) entry which is preliminary data.</text>
</comment>
<proteinExistence type="predicted"/>
<dbReference type="EMBL" id="WMQE01000083">
    <property type="protein sequence ID" value="MTK22903.1"/>
    <property type="molecule type" value="Genomic_DNA"/>
</dbReference>
<sequence length="60" mass="7326">MDKFCKLDLQMLGEMKFVFEQVLKTGEIPVEQKDKARFYARYCEQLQMRIQKQMEMESKK</sequence>
<organism evidence="1 2">
    <name type="scientific">Turicibacter sanguinis</name>
    <dbReference type="NCBI Taxonomy" id="154288"/>
    <lineage>
        <taxon>Bacteria</taxon>
        <taxon>Bacillati</taxon>
        <taxon>Bacillota</taxon>
        <taxon>Erysipelotrichia</taxon>
        <taxon>Erysipelotrichales</taxon>
        <taxon>Turicibacteraceae</taxon>
        <taxon>Turicibacter</taxon>
    </lineage>
</organism>
<evidence type="ECO:0000313" key="1">
    <source>
        <dbReference type="EMBL" id="MTK22903.1"/>
    </source>
</evidence>
<protein>
    <submittedName>
        <fullName evidence="1">Uncharacterized protein</fullName>
    </submittedName>
</protein>
<gene>
    <name evidence="1" type="ORF">GMA92_16065</name>
</gene>
<dbReference type="Proteomes" id="UP000487649">
    <property type="component" value="Unassembled WGS sequence"/>
</dbReference>
<accession>A0A9X5APX6</accession>
<dbReference type="AlphaFoldDB" id="A0A9X5APX6"/>
<reference evidence="1 2" key="1">
    <citation type="journal article" date="2019" name="Nat. Med.">
        <title>A library of human gut bacterial isolates paired with longitudinal multiomics data enables mechanistic microbiome research.</title>
        <authorList>
            <person name="Poyet M."/>
            <person name="Groussin M."/>
            <person name="Gibbons S.M."/>
            <person name="Avila-Pacheco J."/>
            <person name="Jiang X."/>
            <person name="Kearney S.M."/>
            <person name="Perrotta A.R."/>
            <person name="Berdy B."/>
            <person name="Zhao S."/>
            <person name="Lieberman T.D."/>
            <person name="Swanson P.K."/>
            <person name="Smith M."/>
            <person name="Roesemann S."/>
            <person name="Alexander J.E."/>
            <person name="Rich S.A."/>
            <person name="Livny J."/>
            <person name="Vlamakis H."/>
            <person name="Clish C."/>
            <person name="Bullock K."/>
            <person name="Deik A."/>
            <person name="Scott J."/>
            <person name="Pierce K.A."/>
            <person name="Xavier R.J."/>
            <person name="Alm E.J."/>
        </authorList>
    </citation>
    <scope>NUCLEOTIDE SEQUENCE [LARGE SCALE GENOMIC DNA]</scope>
    <source>
        <strain evidence="1 2">BIOML-A198</strain>
    </source>
</reference>
<evidence type="ECO:0000313" key="2">
    <source>
        <dbReference type="Proteomes" id="UP000487649"/>
    </source>
</evidence>
<name>A0A9X5APX6_9FIRM</name>